<dbReference type="RefSeq" id="WP_101462547.1">
    <property type="nucleotide sequence ID" value="NZ_PJMW01000001.1"/>
</dbReference>
<dbReference type="OrthoDB" id="8670884at2"/>
<dbReference type="InterPro" id="IPR050631">
    <property type="entry name" value="PheA/TfdB_FAD_monoxygenase"/>
</dbReference>
<reference evidence="4 5" key="1">
    <citation type="submission" date="2017-12" db="EMBL/GenBank/DDBJ databases">
        <title>Sequencing the genomes of 1000 Actinobacteria strains.</title>
        <authorList>
            <person name="Klenk H.-P."/>
        </authorList>
    </citation>
    <scope>NUCLEOTIDE SEQUENCE [LARGE SCALE GENOMIC DNA]</scope>
    <source>
        <strain evidence="4 5">DSM 44489</strain>
    </source>
</reference>
<evidence type="ECO:0000256" key="2">
    <source>
        <dbReference type="SAM" id="MobiDB-lite"/>
    </source>
</evidence>
<evidence type="ECO:0000313" key="4">
    <source>
        <dbReference type="EMBL" id="PKV98018.1"/>
    </source>
</evidence>
<accession>A0A2N3WVZ1</accession>
<keyword evidence="5" id="KW-1185">Reference proteome</keyword>
<dbReference type="NCBIfam" id="NF004829">
    <property type="entry name" value="PRK06183.1-3"/>
    <property type="match status" value="1"/>
</dbReference>
<evidence type="ECO:0000313" key="5">
    <source>
        <dbReference type="Proteomes" id="UP000233766"/>
    </source>
</evidence>
<dbReference type="PANTHER" id="PTHR43476:SF3">
    <property type="entry name" value="FAD-BINDING MONOOXYGENASE"/>
    <property type="match status" value="1"/>
</dbReference>
<dbReference type="SUPFAM" id="SSF51905">
    <property type="entry name" value="FAD/NAD(P)-binding domain"/>
    <property type="match status" value="1"/>
</dbReference>
<keyword evidence="1" id="KW-0560">Oxidoreductase</keyword>
<feature type="region of interest" description="Disordered" evidence="2">
    <location>
        <begin position="502"/>
        <end position="522"/>
    </location>
</feature>
<dbReference type="PANTHER" id="PTHR43476">
    <property type="entry name" value="3-(3-HYDROXY-PHENYL)PROPIONATE/3-HYDROXYCINNAMIC ACID HYDROXYLASE"/>
    <property type="match status" value="1"/>
</dbReference>
<dbReference type="Gene3D" id="3.50.50.60">
    <property type="entry name" value="FAD/NAD(P)-binding domain"/>
    <property type="match status" value="1"/>
</dbReference>
<evidence type="ECO:0000256" key="1">
    <source>
        <dbReference type="ARBA" id="ARBA00023002"/>
    </source>
</evidence>
<organism evidence="4 5">
    <name type="scientific">Nocardia fluminea</name>
    <dbReference type="NCBI Taxonomy" id="134984"/>
    <lineage>
        <taxon>Bacteria</taxon>
        <taxon>Bacillati</taxon>
        <taxon>Actinomycetota</taxon>
        <taxon>Actinomycetes</taxon>
        <taxon>Mycobacteriales</taxon>
        <taxon>Nocardiaceae</taxon>
        <taxon>Nocardia</taxon>
    </lineage>
</organism>
<dbReference type="GO" id="GO:0019622">
    <property type="term" value="P:3-(3-hydroxy)phenylpropionate catabolic process"/>
    <property type="evidence" value="ECO:0007669"/>
    <property type="project" value="TreeGrafter"/>
</dbReference>
<protein>
    <submittedName>
        <fullName evidence="4">3-(3-hydroxy-phenyl)propionate hydroxylase</fullName>
    </submittedName>
</protein>
<evidence type="ECO:0000259" key="3">
    <source>
        <dbReference type="Pfam" id="PF01494"/>
    </source>
</evidence>
<dbReference type="InterPro" id="IPR036188">
    <property type="entry name" value="FAD/NAD-bd_sf"/>
</dbReference>
<gene>
    <name evidence="4" type="ORF">ATK86_0023</name>
</gene>
<sequence>MGTDRGRVEHYPVVIVGAGPTGMTAALLLARYGIECLIVDRWDEAYPQPRAVHLDDEVYRILADLGLGDEFAGISRPGRGLRLVDSAIATLAEFDRDPVRMPHGFPQANMFDQPDLERVLRSRLAATEGVRIRGGCEVLEVANLRDRARVRYRDAETGERRSVTAEFVLGCDGANSVVRASIGSRMRDLGFEQRWLVVDIATDTELGQWEGVHQVCDTERAATYMRIGASRYRWEFRLREDETADQYATLDTIAPLVSPWLREVRDPDLTLIRSTEYTFRARIVDRWRDRRIFLLGDAAHLTPPFVGQGMGAGLRDAHNLVWKLVAFLRAELPDDALDTYPSERAPHVASMINLAVAVGRAMTSGPAVGEAVRKRLMPLLGHVPLLSSKVTDSTTPRLSRSIFVARQALRPFDLAGSLCPNCVVDGGRRVDQIAAGRFLFLATTPLTREQRTELDRRGAAILAVPTTSELGEWLRRGRATAAIVRPDKTVLATSRSVPSLHTRVPSCPALSAPSTHRSSHGG</sequence>
<name>A0A2N3WVZ1_9NOCA</name>
<dbReference type="EMBL" id="PJMW01000001">
    <property type="protein sequence ID" value="PKV98018.1"/>
    <property type="molecule type" value="Genomic_DNA"/>
</dbReference>
<dbReference type="AlphaFoldDB" id="A0A2N3WVZ1"/>
<dbReference type="Pfam" id="PF01494">
    <property type="entry name" value="FAD_binding_3"/>
    <property type="match status" value="1"/>
</dbReference>
<proteinExistence type="predicted"/>
<dbReference type="GO" id="GO:0071949">
    <property type="term" value="F:FAD binding"/>
    <property type="evidence" value="ECO:0007669"/>
    <property type="project" value="InterPro"/>
</dbReference>
<feature type="domain" description="FAD-binding" evidence="3">
    <location>
        <begin position="11"/>
        <end position="353"/>
    </location>
</feature>
<dbReference type="Gene3D" id="3.30.70.2450">
    <property type="match status" value="1"/>
</dbReference>
<dbReference type="PRINTS" id="PR00420">
    <property type="entry name" value="RNGMNOXGNASE"/>
</dbReference>
<comment type="caution">
    <text evidence="4">The sequence shown here is derived from an EMBL/GenBank/DDBJ whole genome shotgun (WGS) entry which is preliminary data.</text>
</comment>
<dbReference type="InterPro" id="IPR002938">
    <property type="entry name" value="FAD-bd"/>
</dbReference>
<dbReference type="Proteomes" id="UP000233766">
    <property type="component" value="Unassembled WGS sequence"/>
</dbReference>
<dbReference type="GO" id="GO:0008688">
    <property type="term" value="F:3-(3-hydroxyphenyl)propionate hydroxylase activity"/>
    <property type="evidence" value="ECO:0007669"/>
    <property type="project" value="TreeGrafter"/>
</dbReference>